<dbReference type="InterPro" id="IPR050490">
    <property type="entry name" value="Bact_solute-bd_prot1"/>
</dbReference>
<dbReference type="Proteomes" id="UP000586976">
    <property type="component" value="Unassembled WGS sequence"/>
</dbReference>
<evidence type="ECO:0000256" key="3">
    <source>
        <dbReference type="ARBA" id="ARBA00023136"/>
    </source>
</evidence>
<dbReference type="Pfam" id="PF01547">
    <property type="entry name" value="SBP_bac_1"/>
    <property type="match status" value="1"/>
</dbReference>
<name>A0A7W2D2C6_9ACTN</name>
<gene>
    <name evidence="6" type="ORF">H1V43_18465</name>
</gene>
<reference evidence="6 7" key="1">
    <citation type="submission" date="2020-07" db="EMBL/GenBank/DDBJ databases">
        <title>Streptomyces isolated from Indian soil.</title>
        <authorList>
            <person name="Mandal S."/>
            <person name="Maiti P.K."/>
        </authorList>
    </citation>
    <scope>NUCLEOTIDE SEQUENCE [LARGE SCALE GENOMIC DNA]</scope>
    <source>
        <strain evidence="6 7">PSKA54</strain>
    </source>
</reference>
<proteinExistence type="predicted"/>
<evidence type="ECO:0000256" key="4">
    <source>
        <dbReference type="ARBA" id="ARBA00023139"/>
    </source>
</evidence>
<evidence type="ECO:0000256" key="2">
    <source>
        <dbReference type="ARBA" id="ARBA00022729"/>
    </source>
</evidence>
<keyword evidence="2" id="KW-0732">Signal</keyword>
<accession>A0A7W2D2C6</accession>
<dbReference type="AlphaFoldDB" id="A0A7W2D2C6"/>
<comment type="caution">
    <text evidence="6">The sequence shown here is derived from an EMBL/GenBank/DDBJ whole genome shotgun (WGS) entry which is preliminary data.</text>
</comment>
<keyword evidence="4" id="KW-0564">Palmitate</keyword>
<organism evidence="6 7">
    <name type="scientific">Streptomyces himalayensis subsp. aureolus</name>
    <dbReference type="NCBI Taxonomy" id="2758039"/>
    <lineage>
        <taxon>Bacteria</taxon>
        <taxon>Bacillati</taxon>
        <taxon>Actinomycetota</taxon>
        <taxon>Actinomycetes</taxon>
        <taxon>Kitasatosporales</taxon>
        <taxon>Streptomycetaceae</taxon>
        <taxon>Streptomyces</taxon>
        <taxon>Streptomyces himalayensis</taxon>
    </lineage>
</organism>
<protein>
    <submittedName>
        <fullName evidence="6">Extracellular solute-binding protein</fullName>
    </submittedName>
</protein>
<dbReference type="RefSeq" id="WP_181865057.1">
    <property type="nucleotide sequence ID" value="NZ_JACEQY010000019.1"/>
</dbReference>
<dbReference type="InterPro" id="IPR006059">
    <property type="entry name" value="SBP"/>
</dbReference>
<dbReference type="PANTHER" id="PTHR43649:SF33">
    <property type="entry name" value="POLYGALACTURONAN_RHAMNOGALACTURONAN-BINDING PROTEIN YTCQ"/>
    <property type="match status" value="1"/>
</dbReference>
<evidence type="ECO:0000256" key="1">
    <source>
        <dbReference type="ARBA" id="ARBA00022475"/>
    </source>
</evidence>
<dbReference type="SUPFAM" id="SSF53850">
    <property type="entry name" value="Periplasmic binding protein-like II"/>
    <property type="match status" value="1"/>
</dbReference>
<evidence type="ECO:0000313" key="6">
    <source>
        <dbReference type="EMBL" id="MBA4863332.1"/>
    </source>
</evidence>
<keyword evidence="1" id="KW-1003">Cell membrane</keyword>
<evidence type="ECO:0000313" key="7">
    <source>
        <dbReference type="Proteomes" id="UP000586976"/>
    </source>
</evidence>
<keyword evidence="3" id="KW-0472">Membrane</keyword>
<sequence length="437" mass="47312">MNRRWTRQTVVTAAVGALALGMSGCGGTDGSSVNSGADKELTYWSMWKEGEPNQKALAALLKEFTAETGIKVTVQWQGRDVLKKLQPTLNTVPAADLIDRNLPEVKSLMVSTGTASDLSGVLDTKIPGEQGKTVGDVVPDTYLQLGHADGKQVVMPYSIVTNGLWYDGSAQPELGSNAPKTWDDFQQLLDERKKAGKTPLALDADIPDYAGYWYTNFVVSRLGAGSFHKAAGDKTGKLWKQDGYVKAAERVNHLAKGGYFADGYDASKFPAIQQKWAAGKADFILMGSWIAGETKTYAKKGFTYRSLPFPSDGASTSPVEASTYGWVVPSKARHSEAAQKLIAFLYGKQRMQAYADATQGIVAREDVKVADAMADAAAAMKDNGTYQTFDGANQDYAEWWTKVFQPLNTKLVTGKLSATAFTDQLASQSADFWKRAG</sequence>
<dbReference type="PANTHER" id="PTHR43649">
    <property type="entry name" value="ARABINOSE-BINDING PROTEIN-RELATED"/>
    <property type="match status" value="1"/>
</dbReference>
<evidence type="ECO:0000256" key="5">
    <source>
        <dbReference type="ARBA" id="ARBA00023288"/>
    </source>
</evidence>
<dbReference type="EMBL" id="JACEQY010000019">
    <property type="protein sequence ID" value="MBA4863332.1"/>
    <property type="molecule type" value="Genomic_DNA"/>
</dbReference>
<dbReference type="Gene3D" id="3.40.190.10">
    <property type="entry name" value="Periplasmic binding protein-like II"/>
    <property type="match status" value="1"/>
</dbReference>
<keyword evidence="7" id="KW-1185">Reference proteome</keyword>
<keyword evidence="5" id="KW-0449">Lipoprotein</keyword>
<dbReference type="PROSITE" id="PS51257">
    <property type="entry name" value="PROKAR_LIPOPROTEIN"/>
    <property type="match status" value="1"/>
</dbReference>